<dbReference type="EMBL" id="SDMK01000001">
    <property type="protein sequence ID" value="RXS97175.1"/>
    <property type="molecule type" value="Genomic_DNA"/>
</dbReference>
<evidence type="ECO:0000256" key="9">
    <source>
        <dbReference type="SAM" id="Phobius"/>
    </source>
</evidence>
<evidence type="ECO:0000256" key="2">
    <source>
        <dbReference type="ARBA" id="ARBA00022448"/>
    </source>
</evidence>
<dbReference type="RefSeq" id="WP_129206955.1">
    <property type="nucleotide sequence ID" value="NZ_BMGU01000001.1"/>
</dbReference>
<evidence type="ECO:0000313" key="10">
    <source>
        <dbReference type="EMBL" id="RXS97175.1"/>
    </source>
</evidence>
<comment type="subcellular location">
    <subcellularLocation>
        <location evidence="1">Cell membrane</location>
        <topology evidence="1">Multi-pass membrane protein</topology>
    </subcellularLocation>
</comment>
<evidence type="ECO:0000256" key="5">
    <source>
        <dbReference type="ARBA" id="ARBA00022989"/>
    </source>
</evidence>
<keyword evidence="11" id="KW-1185">Reference proteome</keyword>
<feature type="transmembrane region" description="Helical" evidence="9">
    <location>
        <begin position="221"/>
        <end position="252"/>
    </location>
</feature>
<evidence type="ECO:0000313" key="11">
    <source>
        <dbReference type="Proteomes" id="UP000290253"/>
    </source>
</evidence>
<keyword evidence="2" id="KW-0813">Transport</keyword>
<keyword evidence="6" id="KW-0406">Ion transport</keyword>
<evidence type="ECO:0008006" key="12">
    <source>
        <dbReference type="Google" id="ProtNLM"/>
    </source>
</evidence>
<dbReference type="AlphaFoldDB" id="A0A4Q1SIE8"/>
<proteinExistence type="inferred from homology"/>
<protein>
    <recommendedName>
        <fullName evidence="12">Bestrophin</fullName>
    </recommendedName>
</protein>
<evidence type="ECO:0000256" key="6">
    <source>
        <dbReference type="ARBA" id="ARBA00023065"/>
    </source>
</evidence>
<dbReference type="Proteomes" id="UP000290253">
    <property type="component" value="Unassembled WGS sequence"/>
</dbReference>
<comment type="caution">
    <text evidence="10">The sequence shown here is derived from an EMBL/GenBank/DDBJ whole genome shotgun (WGS) entry which is preliminary data.</text>
</comment>
<keyword evidence="5 9" id="KW-1133">Transmembrane helix</keyword>
<comment type="similarity">
    <text evidence="8">Belongs to the anion channel-forming bestrophin (TC 1.A.46) family.</text>
</comment>
<feature type="transmembrane region" description="Helical" evidence="9">
    <location>
        <begin position="20"/>
        <end position="42"/>
    </location>
</feature>
<accession>A0A4Q1SIE8</accession>
<dbReference type="PANTHER" id="PTHR33281:SF19">
    <property type="entry name" value="VOLTAGE-DEPENDENT ANION CHANNEL-FORMING PROTEIN YNEE"/>
    <property type="match status" value="1"/>
</dbReference>
<gene>
    <name evidence="10" type="ORF">ESZ00_04470</name>
</gene>
<name>A0A4Q1SIE8_9BACT</name>
<sequence length="292" mass="32925">MKRQKKQHWFLMLFEWRGSVLRQILPRLGLMFLLSSAAVYSGGRIGRFHIPLNVAPFTLTGVAISIFLGFRNSASYDRFWEGRKLWGSLLNSLRALARQGRTLTGLPADDERLQQWTALLASCPHALEHQLRKTDAMSELQRLLPAAVCARVRAAHFRPMELTALMAEWVVERQREGRFGEIVLTAFDRNLDELANIIGGCERLANTPIPYGYSVIIHRTVYIYCLLLPFGLLDSVGLLTPVIATFVAYTFIALETLASELEDPFGTAFNDLPLEQLSENIEQAVSEMTGTR</sequence>
<dbReference type="GO" id="GO:0005254">
    <property type="term" value="F:chloride channel activity"/>
    <property type="evidence" value="ECO:0007669"/>
    <property type="project" value="InterPro"/>
</dbReference>
<keyword evidence="7 9" id="KW-0472">Membrane</keyword>
<reference evidence="10 11" key="1">
    <citation type="journal article" date="2016" name="Int. J. Syst. Evol. Microbiol.">
        <title>Acidipila dinghuensis sp. nov., an acidobacterium isolated from forest soil.</title>
        <authorList>
            <person name="Jiang Y.W."/>
            <person name="Wang J."/>
            <person name="Chen M.H."/>
            <person name="Lv Y.Y."/>
            <person name="Qiu L.H."/>
        </authorList>
    </citation>
    <scope>NUCLEOTIDE SEQUENCE [LARGE SCALE GENOMIC DNA]</scope>
    <source>
        <strain evidence="10 11">DHOF10</strain>
    </source>
</reference>
<organism evidence="10 11">
    <name type="scientific">Silvibacterium dinghuense</name>
    <dbReference type="NCBI Taxonomy" id="1560006"/>
    <lineage>
        <taxon>Bacteria</taxon>
        <taxon>Pseudomonadati</taxon>
        <taxon>Acidobacteriota</taxon>
        <taxon>Terriglobia</taxon>
        <taxon>Terriglobales</taxon>
        <taxon>Acidobacteriaceae</taxon>
        <taxon>Silvibacterium</taxon>
    </lineage>
</organism>
<evidence type="ECO:0000256" key="4">
    <source>
        <dbReference type="ARBA" id="ARBA00022692"/>
    </source>
</evidence>
<evidence type="ECO:0000256" key="3">
    <source>
        <dbReference type="ARBA" id="ARBA00022475"/>
    </source>
</evidence>
<evidence type="ECO:0000256" key="1">
    <source>
        <dbReference type="ARBA" id="ARBA00004651"/>
    </source>
</evidence>
<evidence type="ECO:0000256" key="7">
    <source>
        <dbReference type="ARBA" id="ARBA00023136"/>
    </source>
</evidence>
<dbReference type="GO" id="GO:0005886">
    <property type="term" value="C:plasma membrane"/>
    <property type="evidence" value="ECO:0007669"/>
    <property type="project" value="UniProtKB-SubCell"/>
</dbReference>
<dbReference type="PANTHER" id="PTHR33281">
    <property type="entry name" value="UPF0187 PROTEIN YNEE"/>
    <property type="match status" value="1"/>
</dbReference>
<dbReference type="Pfam" id="PF25539">
    <property type="entry name" value="Bestrophin_2"/>
    <property type="match status" value="1"/>
</dbReference>
<keyword evidence="3" id="KW-1003">Cell membrane</keyword>
<feature type="transmembrane region" description="Helical" evidence="9">
    <location>
        <begin position="48"/>
        <end position="70"/>
    </location>
</feature>
<keyword evidence="4 9" id="KW-0812">Transmembrane</keyword>
<dbReference type="OrthoDB" id="445589at2"/>
<dbReference type="InterPro" id="IPR044669">
    <property type="entry name" value="YneE/VCCN1/2-like"/>
</dbReference>
<evidence type="ECO:0000256" key="8">
    <source>
        <dbReference type="ARBA" id="ARBA00034708"/>
    </source>
</evidence>